<feature type="binding site" evidence="5">
    <location>
        <position position="130"/>
    </location>
    <ligand>
        <name>substrate</name>
    </ligand>
</feature>
<dbReference type="EMBL" id="LFJC01000003">
    <property type="protein sequence ID" value="PIT03054.1"/>
    <property type="molecule type" value="Genomic_DNA"/>
</dbReference>
<reference evidence="8 9" key="1">
    <citation type="submission" date="2015-06" db="EMBL/GenBank/DDBJ databases">
        <title>Comparative genome analysis of nirS-carrying Bradyrhizobium sp. strains.</title>
        <authorList>
            <person name="Ishii S."/>
            <person name="Jang J."/>
            <person name="Nishizawa T."/>
            <person name="Senoo K."/>
        </authorList>
    </citation>
    <scope>NUCLEOTIDE SEQUENCE [LARGE SCALE GENOMIC DNA]</scope>
    <source>
        <strain evidence="8 9">TSA1</strain>
    </source>
</reference>
<dbReference type="SUPFAM" id="SSF51621">
    <property type="entry name" value="Phosphoenolpyruvate/pyruvate domain"/>
    <property type="match status" value="1"/>
</dbReference>
<evidence type="ECO:0000256" key="1">
    <source>
        <dbReference type="ARBA" id="ARBA00001946"/>
    </source>
</evidence>
<evidence type="ECO:0000313" key="8">
    <source>
        <dbReference type="EMBL" id="PIT03054.1"/>
    </source>
</evidence>
<organism evidence="8 9">
    <name type="scientific">Bradyrhizobium nitroreducens</name>
    <dbReference type="NCBI Taxonomy" id="709803"/>
    <lineage>
        <taxon>Bacteria</taxon>
        <taxon>Pseudomonadati</taxon>
        <taxon>Pseudomonadota</taxon>
        <taxon>Alphaproteobacteria</taxon>
        <taxon>Hyphomicrobiales</taxon>
        <taxon>Nitrobacteraceae</taxon>
        <taxon>Bradyrhizobium</taxon>
    </lineage>
</organism>
<dbReference type="Proteomes" id="UP000228930">
    <property type="component" value="Unassembled WGS sequence"/>
</dbReference>
<evidence type="ECO:0000256" key="4">
    <source>
        <dbReference type="ARBA" id="ARBA00022842"/>
    </source>
</evidence>
<comment type="cofactor">
    <cofactor evidence="1">
        <name>Mg(2+)</name>
        <dbReference type="ChEBI" id="CHEBI:18420"/>
    </cofactor>
</comment>
<feature type="binding site" evidence="6">
    <location>
        <position position="130"/>
    </location>
    <ligand>
        <name>Mg(2+)</name>
        <dbReference type="ChEBI" id="CHEBI:18420"/>
    </ligand>
</feature>
<keyword evidence="3 6" id="KW-0479">Metal-binding</keyword>
<dbReference type="InterPro" id="IPR005000">
    <property type="entry name" value="Aldolase/citrate-lyase_domain"/>
</dbReference>
<dbReference type="PANTHER" id="PTHR32308">
    <property type="entry name" value="LYASE BETA SUBUNIT, PUTATIVE (AFU_ORTHOLOGUE AFUA_4G13030)-RELATED"/>
    <property type="match status" value="1"/>
</dbReference>
<keyword evidence="4 6" id="KW-0460">Magnesium</keyword>
<gene>
    <name evidence="8" type="ORF">TSA1_21570</name>
</gene>
<sequence length="307" mass="32422">MVSLRPTRATLAVPAHRARLVAKAAASSADAVFMDLEDAVPPSEKGLALEEAVRSLAALDWGNKRVTVRINAVDSPFIAEEIRALAALPRLDALIVPKAERPSDIVAIADRLRAAAPDRAAPVALDLLIETALGLVNVDALAACHDSVAALHLGVGDFAASIGARSSDIGVSPDGYRHVGSAQSGYAAAPLDLFAYPMMRVLVAARAHRLIAIDGPCGAFRDERLTESSAQKAAAMGFDGKQVIHPDQIAPTLRAFMPSERELDEARRIVEAMEQAEAQGQGAVTLDGKMIDYANVRMARRIISLGS</sequence>
<accession>A0A2M6UEL7</accession>
<evidence type="ECO:0000256" key="6">
    <source>
        <dbReference type="PIRSR" id="PIRSR015582-2"/>
    </source>
</evidence>
<dbReference type="InterPro" id="IPR011206">
    <property type="entry name" value="Citrate_lyase_beta/mcl1/mcl2"/>
</dbReference>
<comment type="caution">
    <text evidence="8">The sequence shown here is derived from an EMBL/GenBank/DDBJ whole genome shotgun (WGS) entry which is preliminary data.</text>
</comment>
<keyword evidence="9" id="KW-1185">Reference proteome</keyword>
<comment type="similarity">
    <text evidence="2">Belongs to the HpcH/HpaI aldolase family.</text>
</comment>
<name>A0A2M6UEL7_9BRAD</name>
<proteinExistence type="inferred from homology"/>
<evidence type="ECO:0000313" key="9">
    <source>
        <dbReference type="Proteomes" id="UP000228930"/>
    </source>
</evidence>
<dbReference type="Pfam" id="PF03328">
    <property type="entry name" value="HpcH_HpaI"/>
    <property type="match status" value="1"/>
</dbReference>
<evidence type="ECO:0000256" key="2">
    <source>
        <dbReference type="ARBA" id="ARBA00005568"/>
    </source>
</evidence>
<evidence type="ECO:0000256" key="3">
    <source>
        <dbReference type="ARBA" id="ARBA00022723"/>
    </source>
</evidence>
<protein>
    <submittedName>
        <fullName evidence="8">Malyl-CoA lyase</fullName>
    </submittedName>
</protein>
<dbReference type="GO" id="GO:0016829">
    <property type="term" value="F:lyase activity"/>
    <property type="evidence" value="ECO:0007669"/>
    <property type="project" value="UniProtKB-KW"/>
</dbReference>
<feature type="domain" description="HpcH/HpaI aldolase/citrate lyase" evidence="7">
    <location>
        <begin position="9"/>
        <end position="246"/>
    </location>
</feature>
<feature type="binding site" evidence="5">
    <location>
        <position position="69"/>
    </location>
    <ligand>
        <name>substrate</name>
    </ligand>
</feature>
<evidence type="ECO:0000256" key="5">
    <source>
        <dbReference type="PIRSR" id="PIRSR015582-1"/>
    </source>
</evidence>
<evidence type="ECO:0000259" key="7">
    <source>
        <dbReference type="Pfam" id="PF03328"/>
    </source>
</evidence>
<dbReference type="InterPro" id="IPR015813">
    <property type="entry name" value="Pyrv/PenolPyrv_kinase-like_dom"/>
</dbReference>
<dbReference type="InterPro" id="IPR040442">
    <property type="entry name" value="Pyrv_kinase-like_dom_sf"/>
</dbReference>
<feature type="binding site" evidence="6">
    <location>
        <position position="157"/>
    </location>
    <ligand>
        <name>Mg(2+)</name>
        <dbReference type="ChEBI" id="CHEBI:18420"/>
    </ligand>
</feature>
<dbReference type="PIRSF" id="PIRSF015582">
    <property type="entry name" value="Cit_lyase_B"/>
    <property type="match status" value="1"/>
</dbReference>
<dbReference type="GO" id="GO:0006107">
    <property type="term" value="P:oxaloacetate metabolic process"/>
    <property type="evidence" value="ECO:0007669"/>
    <property type="project" value="TreeGrafter"/>
</dbReference>
<dbReference type="PANTHER" id="PTHR32308:SF10">
    <property type="entry name" value="CITRATE LYASE SUBUNIT BETA"/>
    <property type="match status" value="1"/>
</dbReference>
<dbReference type="Gene3D" id="3.20.20.60">
    <property type="entry name" value="Phosphoenolpyruvate-binding domains"/>
    <property type="match status" value="1"/>
</dbReference>
<keyword evidence="8" id="KW-0456">Lyase</keyword>
<dbReference type="RefSeq" id="WP_100178210.1">
    <property type="nucleotide sequence ID" value="NZ_LFJC01000003.1"/>
</dbReference>
<dbReference type="GO" id="GO:0000287">
    <property type="term" value="F:magnesium ion binding"/>
    <property type="evidence" value="ECO:0007669"/>
    <property type="project" value="TreeGrafter"/>
</dbReference>
<dbReference type="AlphaFoldDB" id="A0A2M6UEL7"/>